<reference evidence="2" key="1">
    <citation type="submission" date="2023-06" db="EMBL/GenBank/DDBJ databases">
        <title>Comparative genomics of Bacillaceae isolates and their secondary metabolite potential.</title>
        <authorList>
            <person name="Song L."/>
            <person name="Nielsen L.J."/>
            <person name="Mohite O."/>
            <person name="Xu X."/>
            <person name="Weber T."/>
            <person name="Kovacs A.T."/>
        </authorList>
    </citation>
    <scope>NUCLEOTIDE SEQUENCE</scope>
    <source>
        <strain evidence="2">D8_B_37</strain>
    </source>
</reference>
<protein>
    <recommendedName>
        <fullName evidence="4">Methyl-accepting chemotaxis protein</fullName>
    </recommendedName>
</protein>
<dbReference type="Proteomes" id="UP001234602">
    <property type="component" value="Unassembled WGS sequence"/>
</dbReference>
<dbReference type="AlphaFoldDB" id="A0AAW7IKZ4"/>
<proteinExistence type="predicted"/>
<dbReference type="SUPFAM" id="SSF58104">
    <property type="entry name" value="Methyl-accepting chemotaxis protein (MCP) signaling domain"/>
    <property type="match status" value="1"/>
</dbReference>
<dbReference type="RefSeq" id="WP_061464498.1">
    <property type="nucleotide sequence ID" value="NZ_CP011008.1"/>
</dbReference>
<gene>
    <name evidence="2" type="ORF">QUF89_09165</name>
</gene>
<feature type="compositionally biased region" description="Polar residues" evidence="1">
    <location>
        <begin position="68"/>
        <end position="81"/>
    </location>
</feature>
<evidence type="ECO:0008006" key="4">
    <source>
        <dbReference type="Google" id="ProtNLM"/>
    </source>
</evidence>
<evidence type="ECO:0000313" key="3">
    <source>
        <dbReference type="Proteomes" id="UP001234602"/>
    </source>
</evidence>
<dbReference type="KEGG" id="bsj:UP17_18980"/>
<sequence length="81" mass="8988">MFVSFSVVRISCLISFILLFLPRSIESINLQKETVVKVIEEITAVSQQTTASSEEIASSMEEQAASSNELTQYTQQLTANK</sequence>
<accession>A0AAW7IKZ4</accession>
<dbReference type="Gene3D" id="1.10.287.950">
    <property type="entry name" value="Methyl-accepting chemotaxis protein"/>
    <property type="match status" value="1"/>
</dbReference>
<feature type="region of interest" description="Disordered" evidence="1">
    <location>
        <begin position="56"/>
        <end position="81"/>
    </location>
</feature>
<evidence type="ECO:0000313" key="2">
    <source>
        <dbReference type="EMBL" id="MDM5452351.1"/>
    </source>
</evidence>
<name>A0AAW7IKZ4_9BACI</name>
<evidence type="ECO:0000256" key="1">
    <source>
        <dbReference type="SAM" id="MobiDB-lite"/>
    </source>
</evidence>
<feature type="compositionally biased region" description="Low complexity" evidence="1">
    <location>
        <begin position="56"/>
        <end position="67"/>
    </location>
</feature>
<comment type="caution">
    <text evidence="2">The sequence shown here is derived from an EMBL/GenBank/DDBJ whole genome shotgun (WGS) entry which is preliminary data.</text>
</comment>
<dbReference type="EMBL" id="JAUCEY010000008">
    <property type="protein sequence ID" value="MDM5452351.1"/>
    <property type="molecule type" value="Genomic_DNA"/>
</dbReference>
<organism evidence="2 3">
    <name type="scientific">Peribacillus simplex</name>
    <dbReference type="NCBI Taxonomy" id="1478"/>
    <lineage>
        <taxon>Bacteria</taxon>
        <taxon>Bacillati</taxon>
        <taxon>Bacillota</taxon>
        <taxon>Bacilli</taxon>
        <taxon>Bacillales</taxon>
        <taxon>Bacillaceae</taxon>
        <taxon>Peribacillus</taxon>
    </lineage>
</organism>